<dbReference type="AlphaFoldDB" id="A0A1U9K3I9"/>
<comment type="function">
    <text evidence="1">SASP are bound to spore DNA. They are double-stranded DNA-binding proteins that cause DNA to change to an a-like conformation. They protect the DNA backbone from chemical and enzymatic cleavage and are thus involved in dormant spore's high resistance to UV light.</text>
</comment>
<dbReference type="STRING" id="1471761.B0W44_01135"/>
<organism evidence="2 3">
    <name type="scientific">Novibacillus thermophilus</name>
    <dbReference type="NCBI Taxonomy" id="1471761"/>
    <lineage>
        <taxon>Bacteria</taxon>
        <taxon>Bacillati</taxon>
        <taxon>Bacillota</taxon>
        <taxon>Bacilli</taxon>
        <taxon>Bacillales</taxon>
        <taxon>Thermoactinomycetaceae</taxon>
        <taxon>Novibacillus</taxon>
    </lineage>
</organism>
<dbReference type="GO" id="GO:0003690">
    <property type="term" value="F:double-stranded DNA binding"/>
    <property type="evidence" value="ECO:0007669"/>
    <property type="project" value="InterPro"/>
</dbReference>
<accession>A0A1U9K3I9</accession>
<reference evidence="2 3" key="1">
    <citation type="journal article" date="2015" name="Int. J. Syst. Evol. Microbiol.">
        <title>Novibacillus thermophilus gen. nov., sp. nov., a Gram-staining-negative and moderately thermophilic member of the family Thermoactinomycetaceae.</title>
        <authorList>
            <person name="Yang G."/>
            <person name="Chen J."/>
            <person name="Zhou S."/>
        </authorList>
    </citation>
    <scope>NUCLEOTIDE SEQUENCE [LARGE SCALE GENOMIC DNA]</scope>
    <source>
        <strain evidence="2 3">SG-1</strain>
    </source>
</reference>
<dbReference type="Proteomes" id="UP000188603">
    <property type="component" value="Chromosome"/>
</dbReference>
<dbReference type="RefSeq" id="WP_149026897.1">
    <property type="nucleotide sequence ID" value="NZ_CP019699.1"/>
</dbReference>
<evidence type="ECO:0000256" key="1">
    <source>
        <dbReference type="ARBA" id="ARBA00003863"/>
    </source>
</evidence>
<sequence length="65" mass="7272">MTRRNRRERLAPRAQDALDRLKEETARELDIETGADQTARNNGAVGGQIVRKLIQLGEESLGKKA</sequence>
<dbReference type="InterPro" id="IPR001448">
    <property type="entry name" value="SASP_alpha/beta-type"/>
</dbReference>
<dbReference type="EMBL" id="CP019699">
    <property type="protein sequence ID" value="AQS54596.1"/>
    <property type="molecule type" value="Genomic_DNA"/>
</dbReference>
<dbReference type="KEGG" id="ntr:B0W44_01135"/>
<dbReference type="Pfam" id="PF00269">
    <property type="entry name" value="SASP"/>
    <property type="match status" value="1"/>
</dbReference>
<protein>
    <recommendedName>
        <fullName evidence="4">Spore protein</fullName>
    </recommendedName>
</protein>
<evidence type="ECO:0008006" key="4">
    <source>
        <dbReference type="Google" id="ProtNLM"/>
    </source>
</evidence>
<gene>
    <name evidence="2" type="ORF">B0W44_01135</name>
</gene>
<evidence type="ECO:0000313" key="2">
    <source>
        <dbReference type="EMBL" id="AQS54596.1"/>
    </source>
</evidence>
<dbReference type="Gene3D" id="6.10.10.80">
    <property type="entry name" value="Small, acid-soluble spore protein, alpha/beta type-like"/>
    <property type="match status" value="1"/>
</dbReference>
<proteinExistence type="predicted"/>
<dbReference type="PANTHER" id="PTHR36107">
    <property type="entry name" value="SMALL, ACID-SOLUBLE SPORE PROTEIN A"/>
    <property type="match status" value="1"/>
</dbReference>
<name>A0A1U9K3I9_9BACL</name>
<dbReference type="OrthoDB" id="2627848at2"/>
<dbReference type="GO" id="GO:0006265">
    <property type="term" value="P:DNA topological change"/>
    <property type="evidence" value="ECO:0007669"/>
    <property type="project" value="InterPro"/>
</dbReference>
<dbReference type="InterPro" id="IPR038300">
    <property type="entry name" value="SASP_sf_alpha/beta"/>
</dbReference>
<dbReference type="PANTHER" id="PTHR36107:SF1">
    <property type="entry name" value="SMALL, ACID-SOLUBLE SPORE PROTEIN A"/>
    <property type="match status" value="1"/>
</dbReference>
<keyword evidence="3" id="KW-1185">Reference proteome</keyword>
<evidence type="ECO:0000313" key="3">
    <source>
        <dbReference type="Proteomes" id="UP000188603"/>
    </source>
</evidence>
<dbReference type="InterPro" id="IPR050847">
    <property type="entry name" value="SASP_DNA-binding"/>
</dbReference>